<feature type="region of interest" description="Disordered" evidence="1">
    <location>
        <begin position="61"/>
        <end position="114"/>
    </location>
</feature>
<evidence type="ECO:0000256" key="1">
    <source>
        <dbReference type="SAM" id="MobiDB-lite"/>
    </source>
</evidence>
<reference evidence="2" key="2">
    <citation type="submission" date="2020-09" db="EMBL/GenBank/DDBJ databases">
        <authorList>
            <person name="Sun Q."/>
            <person name="Zhou Y."/>
        </authorList>
    </citation>
    <scope>NUCLEOTIDE SEQUENCE</scope>
    <source>
        <strain evidence="2">CGMCC 1.16067</strain>
    </source>
</reference>
<dbReference type="RefSeq" id="WP_188779986.1">
    <property type="nucleotide sequence ID" value="NZ_BMKQ01000001.1"/>
</dbReference>
<gene>
    <name evidence="2" type="ORF">GCM10011519_24090</name>
</gene>
<dbReference type="PROSITE" id="PS51257">
    <property type="entry name" value="PROKAR_LIPOPROTEIN"/>
    <property type="match status" value="1"/>
</dbReference>
<evidence type="ECO:0000313" key="3">
    <source>
        <dbReference type="Proteomes" id="UP000649179"/>
    </source>
</evidence>
<evidence type="ECO:0000313" key="2">
    <source>
        <dbReference type="EMBL" id="GGF49330.1"/>
    </source>
</evidence>
<accession>A0A917BPI4</accession>
<keyword evidence="3" id="KW-1185">Reference proteome</keyword>
<dbReference type="EMBL" id="BMKQ01000001">
    <property type="protein sequence ID" value="GGF49330.1"/>
    <property type="molecule type" value="Genomic_DNA"/>
</dbReference>
<protein>
    <recommendedName>
        <fullName evidence="4">ABC transporter permease</fullName>
    </recommendedName>
</protein>
<proteinExistence type="predicted"/>
<dbReference type="AlphaFoldDB" id="A0A917BPI4"/>
<evidence type="ECO:0008006" key="4">
    <source>
        <dbReference type="Google" id="ProtNLM"/>
    </source>
</evidence>
<reference evidence="2" key="1">
    <citation type="journal article" date="2014" name="Int. J. Syst. Evol. Microbiol.">
        <title>Complete genome sequence of Corynebacterium casei LMG S-19264T (=DSM 44701T), isolated from a smear-ripened cheese.</title>
        <authorList>
            <consortium name="US DOE Joint Genome Institute (JGI-PGF)"/>
            <person name="Walter F."/>
            <person name="Albersmeier A."/>
            <person name="Kalinowski J."/>
            <person name="Ruckert C."/>
        </authorList>
    </citation>
    <scope>NUCLEOTIDE SEQUENCE</scope>
    <source>
        <strain evidence="2">CGMCC 1.16067</strain>
    </source>
</reference>
<dbReference type="Proteomes" id="UP000649179">
    <property type="component" value="Unassembled WGS sequence"/>
</dbReference>
<name>A0A917BPI4_9ACTN</name>
<organism evidence="2 3">
    <name type="scientific">Marmoricola endophyticus</name>
    <dbReference type="NCBI Taxonomy" id="2040280"/>
    <lineage>
        <taxon>Bacteria</taxon>
        <taxon>Bacillati</taxon>
        <taxon>Actinomycetota</taxon>
        <taxon>Actinomycetes</taxon>
        <taxon>Propionibacteriales</taxon>
        <taxon>Nocardioidaceae</taxon>
        <taxon>Marmoricola</taxon>
    </lineage>
</organism>
<sequence>MRTVVLASVRAHGRRYVAAVLAVLGGVSFVLVTSCLASATKDGLLSGLSASYPGASTVVEDLDPAGPVPPWPPCDSRRGWSPRRGSRCPPAARGRVTTSPSARSPPTRRCVPSG</sequence>
<comment type="caution">
    <text evidence="2">The sequence shown here is derived from an EMBL/GenBank/DDBJ whole genome shotgun (WGS) entry which is preliminary data.</text>
</comment>